<reference evidence="12" key="1">
    <citation type="submission" date="2018-05" db="EMBL/GenBank/DDBJ databases">
        <authorList>
            <person name="Lanie J.A."/>
            <person name="Ng W.-L."/>
            <person name="Kazmierczak K.M."/>
            <person name="Andrzejewski T.M."/>
            <person name="Davidsen T.M."/>
            <person name="Wayne K.J."/>
            <person name="Tettelin H."/>
            <person name="Glass J.I."/>
            <person name="Rusch D."/>
            <person name="Podicherti R."/>
            <person name="Tsui H.-C.T."/>
            <person name="Winkler M.E."/>
        </authorList>
    </citation>
    <scope>NUCLEOTIDE SEQUENCE</scope>
</reference>
<keyword evidence="2" id="KW-0813">Transport</keyword>
<evidence type="ECO:0000256" key="3">
    <source>
        <dbReference type="ARBA" id="ARBA00022496"/>
    </source>
</evidence>
<comment type="subcellular location">
    <subcellularLocation>
        <location evidence="1">Cell outer membrane</location>
        <topology evidence="1">Multi-pass membrane protein</topology>
    </subcellularLocation>
</comment>
<dbReference type="InterPro" id="IPR012910">
    <property type="entry name" value="Plug_dom"/>
</dbReference>
<evidence type="ECO:0000313" key="12">
    <source>
        <dbReference type="EMBL" id="SVC84740.1"/>
    </source>
</evidence>
<keyword evidence="10" id="KW-1133">Transmembrane helix</keyword>
<keyword evidence="8 10" id="KW-0472">Membrane</keyword>
<dbReference type="EMBL" id="UINC01114435">
    <property type="protein sequence ID" value="SVC84740.1"/>
    <property type="molecule type" value="Genomic_DNA"/>
</dbReference>
<gene>
    <name evidence="12" type="ORF">METZ01_LOCUS337594</name>
</gene>
<evidence type="ECO:0000256" key="6">
    <source>
        <dbReference type="ARBA" id="ARBA00023065"/>
    </source>
</evidence>
<dbReference type="PANTHER" id="PTHR32552:SF81">
    <property type="entry name" value="TONB-DEPENDENT OUTER MEMBRANE RECEPTOR"/>
    <property type="match status" value="1"/>
</dbReference>
<keyword evidence="7" id="KW-0798">TonB box</keyword>
<dbReference type="PROSITE" id="PS52016">
    <property type="entry name" value="TONB_DEPENDENT_REC_3"/>
    <property type="match status" value="1"/>
</dbReference>
<proteinExistence type="predicted"/>
<name>A0A382QII0_9ZZZZ</name>
<dbReference type="PANTHER" id="PTHR32552">
    <property type="entry name" value="FERRICHROME IRON RECEPTOR-RELATED"/>
    <property type="match status" value="1"/>
</dbReference>
<feature type="domain" description="TonB-dependent receptor plug" evidence="11">
    <location>
        <begin position="83"/>
        <end position="191"/>
    </location>
</feature>
<dbReference type="InterPro" id="IPR039426">
    <property type="entry name" value="TonB-dep_rcpt-like"/>
</dbReference>
<evidence type="ECO:0000256" key="1">
    <source>
        <dbReference type="ARBA" id="ARBA00004571"/>
    </source>
</evidence>
<dbReference type="Pfam" id="PF07715">
    <property type="entry name" value="Plug"/>
    <property type="match status" value="1"/>
</dbReference>
<evidence type="ECO:0000256" key="2">
    <source>
        <dbReference type="ARBA" id="ARBA00022448"/>
    </source>
</evidence>
<evidence type="ECO:0000256" key="9">
    <source>
        <dbReference type="ARBA" id="ARBA00023237"/>
    </source>
</evidence>
<organism evidence="12">
    <name type="scientific">marine metagenome</name>
    <dbReference type="NCBI Taxonomy" id="408172"/>
    <lineage>
        <taxon>unclassified sequences</taxon>
        <taxon>metagenomes</taxon>
        <taxon>ecological metagenomes</taxon>
    </lineage>
</organism>
<keyword evidence="3" id="KW-0410">Iron transport</keyword>
<protein>
    <recommendedName>
        <fullName evidence="11">TonB-dependent receptor plug domain-containing protein</fullName>
    </recommendedName>
</protein>
<keyword evidence="9" id="KW-0998">Cell outer membrane</keyword>
<keyword evidence="5" id="KW-0408">Iron</keyword>
<dbReference type="AlphaFoldDB" id="A0A382QII0"/>
<feature type="transmembrane region" description="Helical" evidence="10">
    <location>
        <begin position="45"/>
        <end position="64"/>
    </location>
</feature>
<dbReference type="InterPro" id="IPR036942">
    <property type="entry name" value="Beta-barrel_TonB_sf"/>
</dbReference>
<evidence type="ECO:0000256" key="8">
    <source>
        <dbReference type="ARBA" id="ARBA00023136"/>
    </source>
</evidence>
<accession>A0A382QII0</accession>
<dbReference type="Gene3D" id="2.40.170.20">
    <property type="entry name" value="TonB-dependent receptor, beta-barrel domain"/>
    <property type="match status" value="1"/>
</dbReference>
<dbReference type="GO" id="GO:0006826">
    <property type="term" value="P:iron ion transport"/>
    <property type="evidence" value="ECO:0007669"/>
    <property type="project" value="UniProtKB-KW"/>
</dbReference>
<evidence type="ECO:0000259" key="11">
    <source>
        <dbReference type="Pfam" id="PF07715"/>
    </source>
</evidence>
<sequence length="271" mass="29771">MEKLSTRDKHFIQIINTFVLSVKSIRRKGDESVNIKFKQNLSKRVFLILAAALLSTGGAEVVYAQTGELEEVIVTAQKREQNLQDVPIAITAYSGEQLKELGVVSTGDLVDHTPGLTMFAPLGEGNTPNFSLRGVGSQDITSLTEAPIAVYSDEIYFGTQFGAMSQLYDMERYEVLRGPQGTLFGRNASGGLLHFITSKPNFDEEGITGHVEATFGSYDEITTEGALNIRLNENWAVRLSGANEKYDPYVENRIGGDLSDTDKYAGRFQLA</sequence>
<evidence type="ECO:0000256" key="7">
    <source>
        <dbReference type="ARBA" id="ARBA00023077"/>
    </source>
</evidence>
<evidence type="ECO:0000256" key="5">
    <source>
        <dbReference type="ARBA" id="ARBA00023004"/>
    </source>
</evidence>
<keyword evidence="6" id="KW-0406">Ion transport</keyword>
<evidence type="ECO:0000256" key="10">
    <source>
        <dbReference type="SAM" id="Phobius"/>
    </source>
</evidence>
<keyword evidence="4 10" id="KW-0812">Transmembrane</keyword>
<evidence type="ECO:0000256" key="4">
    <source>
        <dbReference type="ARBA" id="ARBA00022692"/>
    </source>
</evidence>
<dbReference type="SUPFAM" id="SSF56935">
    <property type="entry name" value="Porins"/>
    <property type="match status" value="1"/>
</dbReference>
<dbReference type="GO" id="GO:0009279">
    <property type="term" value="C:cell outer membrane"/>
    <property type="evidence" value="ECO:0007669"/>
    <property type="project" value="UniProtKB-SubCell"/>
</dbReference>